<dbReference type="Pfam" id="PF00101">
    <property type="entry name" value="RuBisCO_small"/>
    <property type="match status" value="1"/>
</dbReference>
<keyword evidence="4 9" id="KW-0934">Plastid</keyword>
<dbReference type="Gene3D" id="3.30.190.10">
    <property type="entry name" value="Ribulose bisphosphate carboxylase, small subunit"/>
    <property type="match status" value="1"/>
</dbReference>
<evidence type="ECO:0000256" key="10">
    <source>
        <dbReference type="RuleBase" id="RU003627"/>
    </source>
</evidence>
<name>A0A7S3QW41_DUNTE</name>
<organism evidence="12">
    <name type="scientific">Dunaliella tertiolecta</name>
    <name type="common">Green alga</name>
    <dbReference type="NCBI Taxonomy" id="3047"/>
    <lineage>
        <taxon>Eukaryota</taxon>
        <taxon>Viridiplantae</taxon>
        <taxon>Chlorophyta</taxon>
        <taxon>core chlorophytes</taxon>
        <taxon>Chlorophyceae</taxon>
        <taxon>CS clade</taxon>
        <taxon>Chlamydomonadales</taxon>
        <taxon>Dunaliellaceae</taxon>
        <taxon>Dunaliella</taxon>
    </lineage>
</organism>
<reference evidence="12" key="1">
    <citation type="submission" date="2021-01" db="EMBL/GenBank/DDBJ databases">
        <authorList>
            <person name="Corre E."/>
            <person name="Pelletier E."/>
            <person name="Niang G."/>
            <person name="Scheremetjew M."/>
            <person name="Finn R."/>
            <person name="Kale V."/>
            <person name="Holt S."/>
            <person name="Cochrane G."/>
            <person name="Meng A."/>
            <person name="Brown T."/>
            <person name="Cohen L."/>
        </authorList>
    </citation>
    <scope>NUCLEOTIDE SEQUENCE</scope>
    <source>
        <strain evidence="12">CCMP1320</strain>
    </source>
</reference>
<dbReference type="SUPFAM" id="SSF55239">
    <property type="entry name" value="RuBisCO, small subunit"/>
    <property type="match status" value="1"/>
</dbReference>
<keyword evidence="1 9" id="KW-0150">Chloroplast</keyword>
<comment type="similarity">
    <text evidence="9 10">Belongs to the RuBisCO small chain family.</text>
</comment>
<dbReference type="AlphaFoldDB" id="A0A7S3QW41"/>
<comment type="subunit">
    <text evidence="7 9 10">Heterohexadecamer of 8 large and 8 small subunits.</text>
</comment>
<dbReference type="SMART" id="SM00961">
    <property type="entry name" value="RuBisCO_small"/>
    <property type="match status" value="1"/>
</dbReference>
<dbReference type="CDD" id="cd03527">
    <property type="entry name" value="RuBisCO_small"/>
    <property type="match status" value="1"/>
</dbReference>
<evidence type="ECO:0000256" key="8">
    <source>
        <dbReference type="ARBA" id="ARBA00055447"/>
    </source>
</evidence>
<dbReference type="GO" id="GO:0016984">
    <property type="term" value="F:ribulose-bisphosphate carboxylase activity"/>
    <property type="evidence" value="ECO:0007669"/>
    <property type="project" value="UniProtKB-UniRule"/>
</dbReference>
<keyword evidence="5 9" id="KW-0601">Photorespiration</keyword>
<feature type="domain" description="Ribulose bisphosphate carboxylase small subunit" evidence="11">
    <location>
        <begin position="25"/>
        <end position="141"/>
    </location>
</feature>
<dbReference type="HAMAP" id="MF_00859">
    <property type="entry name" value="RuBisCO_S_bact"/>
    <property type="match status" value="1"/>
</dbReference>
<protein>
    <recommendedName>
        <fullName evidence="9">Ribulose bisphosphate carboxylase small subunit, chloroplastic</fullName>
        <shortName evidence="9">RuBisCO small subunit</shortName>
    </recommendedName>
</protein>
<evidence type="ECO:0000256" key="6">
    <source>
        <dbReference type="ARBA" id="ARBA00023300"/>
    </source>
</evidence>
<sequence length="154" mass="17128">MAVRAAAPARSTRSMMVWNPIGNKFFETFSFLPPLSDTEISKQIDYCVNSGYTPCIEFQPAEQGYTDSHGTSGLDSSVFSGYYDNRYWTMWKLPMFGCSDSSQVLTEIANCAKTYPACFVRVVGFDAMKQVQCVSFLVHRPAGSEAAPLDKRSL</sequence>
<keyword evidence="3 9" id="KW-0113">Calvin cycle</keyword>
<dbReference type="InterPro" id="IPR000894">
    <property type="entry name" value="RuBisCO_ssu_dom"/>
</dbReference>
<dbReference type="GO" id="GO:0009853">
    <property type="term" value="P:photorespiration"/>
    <property type="evidence" value="ECO:0007669"/>
    <property type="project" value="UniProtKB-UniRule"/>
</dbReference>
<gene>
    <name evidence="9" type="primary">RBCS</name>
    <name evidence="12" type="ORF">DTER00134_LOCUS9864</name>
</gene>
<dbReference type="PANTHER" id="PTHR31262">
    <property type="entry name" value="RIBULOSE BISPHOSPHATE CARBOXYLASE SMALL CHAIN 1, CHLOROPLASTIC"/>
    <property type="match status" value="1"/>
</dbReference>
<dbReference type="PRINTS" id="PR00152">
    <property type="entry name" value="RUBISCOSMALL"/>
</dbReference>
<comment type="subcellular location">
    <subcellularLocation>
        <location evidence="9">Plastid</location>
        <location evidence="9">Chloroplast</location>
    </subcellularLocation>
</comment>
<dbReference type="GO" id="GO:0009507">
    <property type="term" value="C:chloroplast"/>
    <property type="evidence" value="ECO:0007669"/>
    <property type="project" value="UniProtKB-SubCell"/>
</dbReference>
<evidence type="ECO:0000256" key="3">
    <source>
        <dbReference type="ARBA" id="ARBA00022567"/>
    </source>
</evidence>
<dbReference type="InterPro" id="IPR036385">
    <property type="entry name" value="RuBisCO_ssu_sf"/>
</dbReference>
<proteinExistence type="inferred from homology"/>
<accession>A0A7S3QW41</accession>
<dbReference type="FunFam" id="3.30.190.10:FF:000001">
    <property type="entry name" value="Ribulose bisphosphate carboxylase small chain, chloroplastic"/>
    <property type="match status" value="1"/>
</dbReference>
<evidence type="ECO:0000256" key="9">
    <source>
        <dbReference type="HAMAP-Rule" id="MF_00860"/>
    </source>
</evidence>
<evidence type="ECO:0000256" key="5">
    <source>
        <dbReference type="ARBA" id="ARBA00023238"/>
    </source>
</evidence>
<keyword evidence="2 9" id="KW-0602">Photosynthesis</keyword>
<dbReference type="InterPro" id="IPR024681">
    <property type="entry name" value="RuBisCO_ssu"/>
</dbReference>
<keyword evidence="6 9" id="KW-0120">Carbon dioxide fixation</keyword>
<dbReference type="GO" id="GO:0019253">
    <property type="term" value="P:reductive pentose-phosphate cycle"/>
    <property type="evidence" value="ECO:0007669"/>
    <property type="project" value="UniProtKB-UniRule"/>
</dbReference>
<evidence type="ECO:0000256" key="4">
    <source>
        <dbReference type="ARBA" id="ARBA00022640"/>
    </source>
</evidence>
<evidence type="ECO:0000259" key="11">
    <source>
        <dbReference type="SMART" id="SM00961"/>
    </source>
</evidence>
<evidence type="ECO:0000313" key="12">
    <source>
        <dbReference type="EMBL" id="CAE0494791.1"/>
    </source>
</evidence>
<evidence type="ECO:0000256" key="7">
    <source>
        <dbReference type="ARBA" id="ARBA00038826"/>
    </source>
</evidence>
<evidence type="ECO:0000256" key="2">
    <source>
        <dbReference type="ARBA" id="ARBA00022531"/>
    </source>
</evidence>
<comment type="miscellaneous">
    <text evidence="9">The basic functional RuBisCO is composed of a large chain homodimer in a 'head-to-tail' conformation. In form I RuBisCO this homodimer is arranged in a barrel-like tetramer with the small subunits forming a tetrameric 'cap' on each end of the 'barrel'.</text>
</comment>
<dbReference type="EMBL" id="HBIP01016828">
    <property type="protein sequence ID" value="CAE0494791.1"/>
    <property type="molecule type" value="Transcribed_RNA"/>
</dbReference>
<comment type="function">
    <text evidence="8 9 10">RuBisCO catalyzes two reactions: the carboxylation of D-ribulose 1,5-bisphosphate, the primary event in carbon dioxide fixation, as well as the oxidative fragmentation of the pentose substrate. Both reactions occur simultaneously and in competition at the same active site. Although the small subunit is not catalytic it is essential for maximal activity.</text>
</comment>
<evidence type="ECO:0000256" key="1">
    <source>
        <dbReference type="ARBA" id="ARBA00022528"/>
    </source>
</evidence>